<keyword evidence="2" id="KW-1185">Reference proteome</keyword>
<accession>A0A9W9S2F1</accession>
<gene>
    <name evidence="1" type="ORF">N7496_006172</name>
</gene>
<evidence type="ECO:0000313" key="1">
    <source>
        <dbReference type="EMBL" id="KAJ5370080.1"/>
    </source>
</evidence>
<evidence type="ECO:0000313" key="2">
    <source>
        <dbReference type="Proteomes" id="UP001147782"/>
    </source>
</evidence>
<reference evidence="1" key="2">
    <citation type="journal article" date="2023" name="IMA Fungus">
        <title>Comparative genomic study of the Penicillium genus elucidates a diverse pangenome and 15 lateral gene transfer events.</title>
        <authorList>
            <person name="Petersen C."/>
            <person name="Sorensen T."/>
            <person name="Nielsen M.R."/>
            <person name="Sondergaard T.E."/>
            <person name="Sorensen J.L."/>
            <person name="Fitzpatrick D.A."/>
            <person name="Frisvad J.C."/>
            <person name="Nielsen K.L."/>
        </authorList>
    </citation>
    <scope>NUCLEOTIDE SEQUENCE</scope>
    <source>
        <strain evidence="1">IBT 29864</strain>
    </source>
</reference>
<dbReference type="OrthoDB" id="1577640at2759"/>
<sequence>MRDLLIRELITRLQGLWELAKLYLQPDECPTLIDQDKNSKNTVIFDVRTTQVYAKLSEHGIAVDPSLQTPHIYRRDSVYHCEFFSAKTMQKLYDFGFRGVNDPDISGALPLMAHGSLFSYSMGELRGQRLMEQVLWLISKHADTERLVPGTSSTVGHHLTHGIIRSFENSIQDWIAPPKGLLAEWKNYKDMIANFWSLVVITPLAGDGCLCACSPSWCSAISLLLRQAIQFLSSERGKINVEDPGFWFREMVTFSLPLTGDNLEVYRAVIRFLTFDALGLRHVCCVEESVGPWYYLKLQDRDRQEVEEILDEERLGLEDLEMLVTEFEAKFDELGLPIMDFLQGCWYSRMASFLLERDPYDQEHVLESRKLGVELKAEDWVLPNRVSLLIRPPVEEIES</sequence>
<dbReference type="GeneID" id="81438280"/>
<proteinExistence type="predicted"/>
<comment type="caution">
    <text evidence="1">The sequence shown here is derived from an EMBL/GenBank/DDBJ whole genome shotgun (WGS) entry which is preliminary data.</text>
</comment>
<dbReference type="AlphaFoldDB" id="A0A9W9S2F1"/>
<organism evidence="1 2">
    <name type="scientific">Penicillium cataractarum</name>
    <dbReference type="NCBI Taxonomy" id="2100454"/>
    <lineage>
        <taxon>Eukaryota</taxon>
        <taxon>Fungi</taxon>
        <taxon>Dikarya</taxon>
        <taxon>Ascomycota</taxon>
        <taxon>Pezizomycotina</taxon>
        <taxon>Eurotiomycetes</taxon>
        <taxon>Eurotiomycetidae</taxon>
        <taxon>Eurotiales</taxon>
        <taxon>Aspergillaceae</taxon>
        <taxon>Penicillium</taxon>
    </lineage>
</organism>
<dbReference type="Proteomes" id="UP001147782">
    <property type="component" value="Unassembled WGS sequence"/>
</dbReference>
<protein>
    <submittedName>
        <fullName evidence="1">Uncharacterized protein</fullName>
    </submittedName>
</protein>
<reference evidence="1" key="1">
    <citation type="submission" date="2022-11" db="EMBL/GenBank/DDBJ databases">
        <authorList>
            <person name="Petersen C."/>
        </authorList>
    </citation>
    <scope>NUCLEOTIDE SEQUENCE</scope>
    <source>
        <strain evidence="1">IBT 29864</strain>
    </source>
</reference>
<dbReference type="RefSeq" id="XP_056554514.1">
    <property type="nucleotide sequence ID" value="XM_056699101.1"/>
</dbReference>
<dbReference type="EMBL" id="JAPZBS010000005">
    <property type="protein sequence ID" value="KAJ5370080.1"/>
    <property type="molecule type" value="Genomic_DNA"/>
</dbReference>
<name>A0A9W9S2F1_9EURO</name>